<dbReference type="Proteomes" id="UP000295493">
    <property type="component" value="Unassembled WGS sequence"/>
</dbReference>
<dbReference type="AlphaFoldDB" id="A0A4R6FJY2"/>
<organism evidence="1 2">
    <name type="scientific">Stakelama pacifica</name>
    <dbReference type="NCBI Taxonomy" id="517720"/>
    <lineage>
        <taxon>Bacteria</taxon>
        <taxon>Pseudomonadati</taxon>
        <taxon>Pseudomonadota</taxon>
        <taxon>Alphaproteobacteria</taxon>
        <taxon>Sphingomonadales</taxon>
        <taxon>Sphingomonadaceae</taxon>
        <taxon>Stakelama</taxon>
    </lineage>
</organism>
<evidence type="ECO:0000313" key="1">
    <source>
        <dbReference type="EMBL" id="TDN81786.1"/>
    </source>
</evidence>
<comment type="caution">
    <text evidence="1">The sequence shown here is derived from an EMBL/GenBank/DDBJ whole genome shotgun (WGS) entry which is preliminary data.</text>
</comment>
<dbReference type="EMBL" id="SNWD01000007">
    <property type="protein sequence ID" value="TDN81786.1"/>
    <property type="molecule type" value="Genomic_DNA"/>
</dbReference>
<keyword evidence="2" id="KW-1185">Reference proteome</keyword>
<reference evidence="1 2" key="1">
    <citation type="submission" date="2019-03" db="EMBL/GenBank/DDBJ databases">
        <title>Genomic Encyclopedia of Type Strains, Phase IV (KMG-IV): sequencing the most valuable type-strain genomes for metagenomic binning, comparative biology and taxonomic classification.</title>
        <authorList>
            <person name="Goeker M."/>
        </authorList>
    </citation>
    <scope>NUCLEOTIDE SEQUENCE [LARGE SCALE GENOMIC DNA]</scope>
    <source>
        <strain evidence="1 2">DSM 25059</strain>
    </source>
</reference>
<accession>A0A4R6FJY2</accession>
<proteinExistence type="predicted"/>
<name>A0A4R6FJY2_9SPHN</name>
<dbReference type="RefSeq" id="WP_133495896.1">
    <property type="nucleotide sequence ID" value="NZ_SNWD01000007.1"/>
</dbReference>
<gene>
    <name evidence="1" type="ORF">EV664_107188</name>
</gene>
<protein>
    <submittedName>
        <fullName evidence="1">Uncharacterized protein</fullName>
    </submittedName>
</protein>
<sequence length="83" mass="9459">MIRAELIGPEALVDLADEYDTRASRERVKELADQLSMTAHRLRVLAIDHDPPPAVDPESQMRAEYLRKRMWERGAIDGGKQSD</sequence>
<evidence type="ECO:0000313" key="2">
    <source>
        <dbReference type="Proteomes" id="UP000295493"/>
    </source>
</evidence>